<evidence type="ECO:0000256" key="1">
    <source>
        <dbReference type="ARBA" id="ARBA00023002"/>
    </source>
</evidence>
<dbReference type="InterPro" id="IPR006140">
    <property type="entry name" value="D-isomer_DH_NAD-bd"/>
</dbReference>
<gene>
    <name evidence="6" type="ORF">ACFSCV_10515</name>
</gene>
<dbReference type="RefSeq" id="WP_378799546.1">
    <property type="nucleotide sequence ID" value="NZ_JBHUER010000008.1"/>
</dbReference>
<evidence type="ECO:0000256" key="3">
    <source>
        <dbReference type="RuleBase" id="RU003719"/>
    </source>
</evidence>
<evidence type="ECO:0000259" key="5">
    <source>
        <dbReference type="Pfam" id="PF02826"/>
    </source>
</evidence>
<comment type="similarity">
    <text evidence="3">Belongs to the D-isomer specific 2-hydroxyacid dehydrogenase family.</text>
</comment>
<sequence length="323" mass="34625">MSRPMLIATGRPPDEALETLERVFDLRRLWEAPSLDALLADGAGDAEAIASFGKRPVDADLLERLPRVRIVSHFGVGYDSVDAAFAARRGIVVTNTPDVLNEEVADTALGLLIATVREFACAERWLREGRWSGEGPYRLTSSLRGRTVGVIGMGRIGRAIARRLDAFDLPVVYHSRRPQPDLAYRHYPDLVAMARDVDTLIAILPGGAETRGVINAEVFQALGPDGVLINVARGSVVDEPALIAALRDGVILAAGLDVFAQEPHVPQELIALPNAVLLPHVGSASVATRRAMADLVVANLEAYAAGEPPLTPVAETPFTGWSL</sequence>
<feature type="domain" description="D-isomer specific 2-hydroxyacid dehydrogenase NAD-binding" evidence="5">
    <location>
        <begin position="109"/>
        <end position="282"/>
    </location>
</feature>
<dbReference type="SUPFAM" id="SSF51735">
    <property type="entry name" value="NAD(P)-binding Rossmann-fold domains"/>
    <property type="match status" value="1"/>
</dbReference>
<dbReference type="EMBL" id="JBHUER010000008">
    <property type="protein sequence ID" value="MFD1703437.1"/>
    <property type="molecule type" value="Genomic_DNA"/>
</dbReference>
<name>A0ABW4K8Z4_9HYPH</name>
<dbReference type="PANTHER" id="PTHR10996:SF178">
    <property type="entry name" value="2-HYDROXYACID DEHYDROGENASE YGL185C-RELATED"/>
    <property type="match status" value="1"/>
</dbReference>
<evidence type="ECO:0000256" key="2">
    <source>
        <dbReference type="ARBA" id="ARBA00023027"/>
    </source>
</evidence>
<keyword evidence="7" id="KW-1185">Reference proteome</keyword>
<dbReference type="Pfam" id="PF02826">
    <property type="entry name" value="2-Hacid_dh_C"/>
    <property type="match status" value="1"/>
</dbReference>
<dbReference type="Pfam" id="PF00389">
    <property type="entry name" value="2-Hacid_dh"/>
    <property type="match status" value="1"/>
</dbReference>
<dbReference type="SUPFAM" id="SSF52283">
    <property type="entry name" value="Formate/glycerate dehydrogenase catalytic domain-like"/>
    <property type="match status" value="1"/>
</dbReference>
<proteinExistence type="inferred from homology"/>
<accession>A0ABW4K8Z4</accession>
<evidence type="ECO:0000313" key="7">
    <source>
        <dbReference type="Proteomes" id="UP001597308"/>
    </source>
</evidence>
<reference evidence="7" key="1">
    <citation type="journal article" date="2019" name="Int. J. Syst. Evol. Microbiol.">
        <title>The Global Catalogue of Microorganisms (GCM) 10K type strain sequencing project: providing services to taxonomists for standard genome sequencing and annotation.</title>
        <authorList>
            <consortium name="The Broad Institute Genomics Platform"/>
            <consortium name="The Broad Institute Genome Sequencing Center for Infectious Disease"/>
            <person name="Wu L."/>
            <person name="Ma J."/>
        </authorList>
    </citation>
    <scope>NUCLEOTIDE SEQUENCE [LARGE SCALE GENOMIC DNA]</scope>
    <source>
        <strain evidence="7">KCTC 23707</strain>
    </source>
</reference>
<dbReference type="CDD" id="cd12156">
    <property type="entry name" value="HPPR"/>
    <property type="match status" value="1"/>
</dbReference>
<evidence type="ECO:0000313" key="6">
    <source>
        <dbReference type="EMBL" id="MFD1703437.1"/>
    </source>
</evidence>
<dbReference type="InterPro" id="IPR036291">
    <property type="entry name" value="NAD(P)-bd_dom_sf"/>
</dbReference>
<dbReference type="Proteomes" id="UP001597308">
    <property type="component" value="Unassembled WGS sequence"/>
</dbReference>
<dbReference type="InterPro" id="IPR006139">
    <property type="entry name" value="D-isomer_2_OHA_DH_cat_dom"/>
</dbReference>
<evidence type="ECO:0000259" key="4">
    <source>
        <dbReference type="Pfam" id="PF00389"/>
    </source>
</evidence>
<keyword evidence="2" id="KW-0520">NAD</keyword>
<dbReference type="Gene3D" id="3.40.50.720">
    <property type="entry name" value="NAD(P)-binding Rossmann-like Domain"/>
    <property type="match status" value="2"/>
</dbReference>
<organism evidence="6 7">
    <name type="scientific">Methylopila henanensis</name>
    <dbReference type="NCBI Taxonomy" id="873516"/>
    <lineage>
        <taxon>Bacteria</taxon>
        <taxon>Pseudomonadati</taxon>
        <taxon>Pseudomonadota</taxon>
        <taxon>Alphaproteobacteria</taxon>
        <taxon>Hyphomicrobiales</taxon>
        <taxon>Methylopilaceae</taxon>
        <taxon>Methylopila</taxon>
    </lineage>
</organism>
<comment type="caution">
    <text evidence="6">The sequence shown here is derived from an EMBL/GenBank/DDBJ whole genome shotgun (WGS) entry which is preliminary data.</text>
</comment>
<keyword evidence="1 3" id="KW-0560">Oxidoreductase</keyword>
<dbReference type="PANTHER" id="PTHR10996">
    <property type="entry name" value="2-HYDROXYACID DEHYDROGENASE-RELATED"/>
    <property type="match status" value="1"/>
</dbReference>
<dbReference type="PROSITE" id="PS00065">
    <property type="entry name" value="D_2_HYDROXYACID_DH_1"/>
    <property type="match status" value="1"/>
</dbReference>
<feature type="domain" description="D-isomer specific 2-hydroxyacid dehydrogenase catalytic" evidence="4">
    <location>
        <begin position="14"/>
        <end position="313"/>
    </location>
</feature>
<dbReference type="InterPro" id="IPR050223">
    <property type="entry name" value="D-isomer_2-hydroxyacid_DH"/>
</dbReference>
<dbReference type="InterPro" id="IPR029752">
    <property type="entry name" value="D-isomer_DH_CS1"/>
</dbReference>
<protein>
    <submittedName>
        <fullName evidence="6">2-hydroxyacid dehydrogenase</fullName>
    </submittedName>
</protein>